<dbReference type="Proteomes" id="UP001429564">
    <property type="component" value="Unassembled WGS sequence"/>
</dbReference>
<protein>
    <recommendedName>
        <fullName evidence="3">Tetratricopeptide repeat protein</fullName>
    </recommendedName>
</protein>
<keyword evidence="2" id="KW-1185">Reference proteome</keyword>
<evidence type="ECO:0000313" key="1">
    <source>
        <dbReference type="EMBL" id="NIZ62786.1"/>
    </source>
</evidence>
<reference evidence="1 2" key="1">
    <citation type="submission" date="2018-05" db="EMBL/GenBank/DDBJ databases">
        <authorList>
            <person name="Zhang Y.-J."/>
        </authorList>
    </citation>
    <scope>NUCLEOTIDE SEQUENCE [LARGE SCALE GENOMIC DNA]</scope>
    <source>
        <strain evidence="1 2">CY04</strain>
    </source>
</reference>
<comment type="caution">
    <text evidence="1">The sequence shown here is derived from an EMBL/GenBank/DDBJ whole genome shotgun (WGS) entry which is preliminary data.</text>
</comment>
<name>A0ABX0WAT8_9RHOB</name>
<gene>
    <name evidence="1" type="ORF">DL239_17595</name>
</gene>
<dbReference type="RefSeq" id="WP_167685405.1">
    <property type="nucleotide sequence ID" value="NZ_QHLQ01000022.1"/>
</dbReference>
<sequence>MRNAFTSLLLIVSVLWAPIVWAGEPVNRKVPCPLGGKRIKVVETQGCSMGSSVAMSLRRLSSCDFVTRMPICDREAFPVYREFSKDEVKRLKGIVKTDWYQNARSQSRYLRAYLVERELATYSEEGMFWLLQNGHFYDSKNTFGNEVYFSEFRDAANAYLKQAEAQDKKLILLAAAFARVHTTDPRKALTMLDSARRIDTPEVPFFDQYLELVRACVENPNAKKCAPNTIIEIK</sequence>
<proteinExistence type="predicted"/>
<evidence type="ECO:0000313" key="2">
    <source>
        <dbReference type="Proteomes" id="UP001429564"/>
    </source>
</evidence>
<dbReference type="EMBL" id="QHLQ01000022">
    <property type="protein sequence ID" value="NIZ62786.1"/>
    <property type="molecule type" value="Genomic_DNA"/>
</dbReference>
<organism evidence="1 2">
    <name type="scientific">Parasedimentitalea denitrificans</name>
    <dbReference type="NCBI Taxonomy" id="2211118"/>
    <lineage>
        <taxon>Bacteria</taxon>
        <taxon>Pseudomonadati</taxon>
        <taxon>Pseudomonadota</taxon>
        <taxon>Alphaproteobacteria</taxon>
        <taxon>Rhodobacterales</taxon>
        <taxon>Paracoccaceae</taxon>
        <taxon>Parasedimentitalea</taxon>
    </lineage>
</organism>
<evidence type="ECO:0008006" key="3">
    <source>
        <dbReference type="Google" id="ProtNLM"/>
    </source>
</evidence>
<accession>A0ABX0WAT8</accession>